<feature type="compositionally biased region" description="Basic and acidic residues" evidence="4">
    <location>
        <begin position="271"/>
        <end position="289"/>
    </location>
</feature>
<evidence type="ECO:0000256" key="1">
    <source>
        <dbReference type="ARBA" id="ARBA00022527"/>
    </source>
</evidence>
<dbReference type="PROSITE" id="PS51158">
    <property type="entry name" value="ALPHA_KINASE"/>
    <property type="match status" value="1"/>
</dbReference>
<evidence type="ECO:0000256" key="4">
    <source>
        <dbReference type="SAM" id="MobiDB-lite"/>
    </source>
</evidence>
<dbReference type="InterPro" id="IPR011009">
    <property type="entry name" value="Kinase-like_dom_sf"/>
</dbReference>
<evidence type="ECO:0000259" key="5">
    <source>
        <dbReference type="PROSITE" id="PS51158"/>
    </source>
</evidence>
<dbReference type="Gene3D" id="3.20.200.10">
    <property type="entry name" value="MHCK/EF2 kinase"/>
    <property type="match status" value="1"/>
</dbReference>
<dbReference type="Proteomes" id="UP000298061">
    <property type="component" value="Unassembled WGS sequence"/>
</dbReference>
<organism evidence="6 7">
    <name type="scientific">Hericium alpestre</name>
    <dbReference type="NCBI Taxonomy" id="135208"/>
    <lineage>
        <taxon>Eukaryota</taxon>
        <taxon>Fungi</taxon>
        <taxon>Dikarya</taxon>
        <taxon>Basidiomycota</taxon>
        <taxon>Agaricomycotina</taxon>
        <taxon>Agaricomycetes</taxon>
        <taxon>Russulales</taxon>
        <taxon>Hericiaceae</taxon>
        <taxon>Hericium</taxon>
    </lineage>
</organism>
<dbReference type="GO" id="GO:0005524">
    <property type="term" value="F:ATP binding"/>
    <property type="evidence" value="ECO:0007669"/>
    <property type="project" value="InterPro"/>
</dbReference>
<gene>
    <name evidence="6" type="ORF">EWM64_g9887</name>
</gene>
<feature type="region of interest" description="Disordered" evidence="4">
    <location>
        <begin position="267"/>
        <end position="289"/>
    </location>
</feature>
<evidence type="ECO:0000256" key="3">
    <source>
        <dbReference type="ARBA" id="ARBA00022777"/>
    </source>
</evidence>
<keyword evidence="2" id="KW-0808">Transferase</keyword>
<dbReference type="OrthoDB" id="2915404at2759"/>
<feature type="domain" description="Alpha-type protein kinase" evidence="5">
    <location>
        <begin position="1"/>
        <end position="276"/>
    </location>
</feature>
<keyword evidence="7" id="KW-1185">Reference proteome</keyword>
<dbReference type="STRING" id="135208.A0A4Y9ZI72"/>
<evidence type="ECO:0000313" key="7">
    <source>
        <dbReference type="Proteomes" id="UP000298061"/>
    </source>
</evidence>
<dbReference type="EMBL" id="SFCI01002285">
    <property type="protein sequence ID" value="TFY74124.1"/>
    <property type="molecule type" value="Genomic_DNA"/>
</dbReference>
<dbReference type="InterPro" id="IPR004166">
    <property type="entry name" value="a-kinase_dom"/>
</dbReference>
<protein>
    <recommendedName>
        <fullName evidence="5">Alpha-type protein kinase domain-containing protein</fullName>
    </recommendedName>
</protein>
<name>A0A4Y9ZI72_9AGAM</name>
<evidence type="ECO:0000313" key="6">
    <source>
        <dbReference type="EMBL" id="TFY74124.1"/>
    </source>
</evidence>
<dbReference type="GO" id="GO:0004674">
    <property type="term" value="F:protein serine/threonine kinase activity"/>
    <property type="evidence" value="ECO:0007669"/>
    <property type="project" value="UniProtKB-KW"/>
</dbReference>
<keyword evidence="1" id="KW-0723">Serine/threonine-protein kinase</keyword>
<accession>A0A4Y9ZI72</accession>
<reference evidence="6 7" key="1">
    <citation type="submission" date="2019-02" db="EMBL/GenBank/DDBJ databases">
        <title>Genome sequencing of the rare red list fungi Hericium alpestre (H. flagellum).</title>
        <authorList>
            <person name="Buettner E."/>
            <person name="Kellner H."/>
        </authorList>
    </citation>
    <scope>NUCLEOTIDE SEQUENCE [LARGE SCALE GENOMIC DNA]</scope>
    <source>
        <strain evidence="6 7">DSM 108284</strain>
    </source>
</reference>
<comment type="caution">
    <text evidence="6">The sequence shown here is derived from an EMBL/GenBank/DDBJ whole genome shotgun (WGS) entry which is preliminary data.</text>
</comment>
<dbReference type="AlphaFoldDB" id="A0A4Y9ZI72"/>
<evidence type="ECO:0000256" key="2">
    <source>
        <dbReference type="ARBA" id="ARBA00022679"/>
    </source>
</evidence>
<sequence length="289" mass="32134">MPPVSLYSRASTHRAVHEITKAVKLVFASATVSLDGQADIQWPANGKVISAQICNELNIEGNLFIAKHFYDIGQGPSQLTPVNNYQNLHAELQHAIEGTHFLKKFYEHAEQLNQEVSKGFCFVEARLAKEIHDIDINEYPSKASGLGPDDVDDDTYNCGAYWLIEPCRNIAVKKWTGTMSHRLSGFGQEDKTLSAFVHFVWHYTNSSVVLADLQSTLIIGEQSGHTIHELFDYMTHTYEGNSGVGDHGEEGLQLPIVKHKNMQFVAAPSKHGNESKEEEGKIPDGVDDD</sequence>
<proteinExistence type="predicted"/>
<dbReference type="SUPFAM" id="SSF56112">
    <property type="entry name" value="Protein kinase-like (PK-like)"/>
    <property type="match status" value="1"/>
</dbReference>
<dbReference type="Pfam" id="PF02816">
    <property type="entry name" value="Alpha_kinase"/>
    <property type="match status" value="1"/>
</dbReference>
<keyword evidence="3" id="KW-0418">Kinase</keyword>